<reference evidence="8" key="1">
    <citation type="journal article" date="2015" name="Nature">
        <title>Complex archaea that bridge the gap between prokaryotes and eukaryotes.</title>
        <authorList>
            <person name="Spang A."/>
            <person name="Saw J.H."/>
            <person name="Jorgensen S.L."/>
            <person name="Zaremba-Niedzwiedzka K."/>
            <person name="Martijn J."/>
            <person name="Lind A.E."/>
            <person name="van Eijk R."/>
            <person name="Schleper C."/>
            <person name="Guy L."/>
            <person name="Ettema T.J."/>
        </authorList>
    </citation>
    <scope>NUCLEOTIDE SEQUENCE</scope>
</reference>
<keyword evidence="2" id="KW-0963">Cytoplasm</keyword>
<evidence type="ECO:0000256" key="2">
    <source>
        <dbReference type="ARBA" id="ARBA00022490"/>
    </source>
</evidence>
<evidence type="ECO:0000256" key="3">
    <source>
        <dbReference type="ARBA" id="ARBA00022679"/>
    </source>
</evidence>
<dbReference type="InterPro" id="IPR018319">
    <property type="entry name" value="SelA-like"/>
</dbReference>
<dbReference type="PANTHER" id="PTHR32328">
    <property type="entry name" value="L-SERYL-TRNA(SEC) SELENIUM TRANSFERASE"/>
    <property type="match status" value="1"/>
</dbReference>
<sequence>MNSQLRHLPQVEAVLKMPAILTLIDTYSREEVITVLRSSLANLRADLLAGRSQELPDFDGAEFTASIEKAIGTSRSPNLMPVVNATGIIIHTNLGRARLAPEALQAMYDIGARPSNLELNLATGKRGSRYDHTTALICELTGAESALVVNNCAAAVVLALMGTAVGRKVIASRGELIEIGGSFRLPDVIAQSGATLKEVGSTNKTRLSDYAEAIDDETAVLLKSHTSNFRIVGFTATPSRKDLARLAAEQGLILIEDLGSGVLIDLSPYGLSDEPVVRDILDAGVDLVMFSGDKLLGGPQAGIIAGRAKLINGLRKHPLLRAMRIDKLSLAALEVTLRLYRAPFDPLARIPVLRMLSQPLAEVQARAEKLAQCLQELDGLNVSVAHSSAYVGGGSLPQQTLASFSVLLDGRARWAADAIADALRHSSTPVIGRIHQGQLWLDMRTVTDEEISMIVTACRAILTR</sequence>
<evidence type="ECO:0000256" key="5">
    <source>
        <dbReference type="ARBA" id="ARBA00022917"/>
    </source>
</evidence>
<dbReference type="Gene3D" id="3.90.1150.180">
    <property type="match status" value="1"/>
</dbReference>
<dbReference type="InterPro" id="IPR004534">
    <property type="entry name" value="SelA_trans"/>
</dbReference>
<protein>
    <recommendedName>
        <fullName evidence="7">L-seryl-tRNA selenium transferase N-terminal domain-containing protein</fullName>
    </recommendedName>
</protein>
<dbReference type="AlphaFoldDB" id="A0A0F9QF58"/>
<accession>A0A0F9QF58</accession>
<dbReference type="GO" id="GO:0001514">
    <property type="term" value="P:selenocysteine incorporation"/>
    <property type="evidence" value="ECO:0007669"/>
    <property type="project" value="InterPro"/>
</dbReference>
<dbReference type="NCBIfam" id="TIGR00474">
    <property type="entry name" value="selA"/>
    <property type="match status" value="1"/>
</dbReference>
<dbReference type="Pfam" id="PF03841">
    <property type="entry name" value="SelA"/>
    <property type="match status" value="1"/>
</dbReference>
<organism evidence="8">
    <name type="scientific">marine sediment metagenome</name>
    <dbReference type="NCBI Taxonomy" id="412755"/>
    <lineage>
        <taxon>unclassified sequences</taxon>
        <taxon>metagenomes</taxon>
        <taxon>ecological metagenomes</taxon>
    </lineage>
</organism>
<comment type="cofactor">
    <cofactor evidence="1">
        <name>pyridoxal 5'-phosphate</name>
        <dbReference type="ChEBI" id="CHEBI:597326"/>
    </cofactor>
</comment>
<dbReference type="HAMAP" id="MF_00423">
    <property type="entry name" value="SelA"/>
    <property type="match status" value="1"/>
</dbReference>
<dbReference type="SUPFAM" id="SSF53383">
    <property type="entry name" value="PLP-dependent transferases"/>
    <property type="match status" value="1"/>
</dbReference>
<dbReference type="GO" id="GO:0004125">
    <property type="term" value="F:L-seryl-tRNA(Sec) selenium transferase activity"/>
    <property type="evidence" value="ECO:0007669"/>
    <property type="project" value="InterPro"/>
</dbReference>
<evidence type="ECO:0000256" key="1">
    <source>
        <dbReference type="ARBA" id="ARBA00001933"/>
    </source>
</evidence>
<keyword evidence="4" id="KW-0663">Pyridoxal phosphate</keyword>
<dbReference type="Gene3D" id="3.40.640.10">
    <property type="entry name" value="Type I PLP-dependent aspartate aminotransferase-like (Major domain)"/>
    <property type="match status" value="1"/>
</dbReference>
<dbReference type="PANTHER" id="PTHR32328:SF0">
    <property type="entry name" value="L-SERYL-TRNA(SEC) SELENIUM TRANSFERASE"/>
    <property type="match status" value="1"/>
</dbReference>
<evidence type="ECO:0000259" key="7">
    <source>
        <dbReference type="Pfam" id="PF12390"/>
    </source>
</evidence>
<feature type="domain" description="L-seryl-tRNA selenium transferase N-terminal" evidence="7">
    <location>
        <begin position="5"/>
        <end position="44"/>
    </location>
</feature>
<dbReference type="InterPro" id="IPR015424">
    <property type="entry name" value="PyrdxlP-dep_Trfase"/>
</dbReference>
<dbReference type="Pfam" id="PF12390">
    <property type="entry name" value="Se-cys_synth_N"/>
    <property type="match status" value="1"/>
</dbReference>
<evidence type="ECO:0000256" key="6">
    <source>
        <dbReference type="ARBA" id="ARBA00023266"/>
    </source>
</evidence>
<dbReference type="GO" id="GO:0005737">
    <property type="term" value="C:cytoplasm"/>
    <property type="evidence" value="ECO:0007669"/>
    <property type="project" value="InterPro"/>
</dbReference>
<evidence type="ECO:0000256" key="4">
    <source>
        <dbReference type="ARBA" id="ARBA00022898"/>
    </source>
</evidence>
<keyword evidence="3" id="KW-0808">Transferase</keyword>
<dbReference type="InterPro" id="IPR015421">
    <property type="entry name" value="PyrdxlP-dep_Trfase_major"/>
</dbReference>
<dbReference type="InterPro" id="IPR025862">
    <property type="entry name" value="SelA_trans_N_dom"/>
</dbReference>
<dbReference type="EMBL" id="LAZR01001561">
    <property type="protein sequence ID" value="KKN42715.1"/>
    <property type="molecule type" value="Genomic_DNA"/>
</dbReference>
<gene>
    <name evidence="8" type="ORF">LCGC14_0710360</name>
</gene>
<proteinExistence type="inferred from homology"/>
<keyword evidence="6" id="KW-0711">Selenium</keyword>
<comment type="caution">
    <text evidence="8">The sequence shown here is derived from an EMBL/GenBank/DDBJ whole genome shotgun (WGS) entry which is preliminary data.</text>
</comment>
<keyword evidence="5" id="KW-0648">Protein biosynthesis</keyword>
<evidence type="ECO:0000313" key="8">
    <source>
        <dbReference type="EMBL" id="KKN42715.1"/>
    </source>
</evidence>
<name>A0A0F9QF58_9ZZZZ</name>